<protein>
    <submittedName>
        <fullName evidence="1">Uncharacterized protein</fullName>
    </submittedName>
</protein>
<proteinExistence type="predicted"/>
<name>A0A0F9JWK1_9ZZZZ</name>
<dbReference type="AlphaFoldDB" id="A0A0F9JWK1"/>
<reference evidence="1" key="1">
    <citation type="journal article" date="2015" name="Nature">
        <title>Complex archaea that bridge the gap between prokaryotes and eukaryotes.</title>
        <authorList>
            <person name="Spang A."/>
            <person name="Saw J.H."/>
            <person name="Jorgensen S.L."/>
            <person name="Zaremba-Niedzwiedzka K."/>
            <person name="Martijn J."/>
            <person name="Lind A.E."/>
            <person name="van Eijk R."/>
            <person name="Schleper C."/>
            <person name="Guy L."/>
            <person name="Ettema T.J."/>
        </authorList>
    </citation>
    <scope>NUCLEOTIDE SEQUENCE</scope>
</reference>
<evidence type="ECO:0000313" key="1">
    <source>
        <dbReference type="EMBL" id="KKM03268.1"/>
    </source>
</evidence>
<dbReference type="EMBL" id="LAZR01016723">
    <property type="protein sequence ID" value="KKM03268.1"/>
    <property type="molecule type" value="Genomic_DNA"/>
</dbReference>
<sequence>MWKVVGREKQCYGMSDFRDEYVIASPSFPCRVTVEEPYGCTSDEYEKAVNCLIKLLNQGKQEDLDLDYEDLRIRELRGKLKVNDDNVTKLANVCFDQTRQIYELENKLKELER</sequence>
<organism evidence="1">
    <name type="scientific">marine sediment metagenome</name>
    <dbReference type="NCBI Taxonomy" id="412755"/>
    <lineage>
        <taxon>unclassified sequences</taxon>
        <taxon>metagenomes</taxon>
        <taxon>ecological metagenomes</taxon>
    </lineage>
</organism>
<comment type="caution">
    <text evidence="1">The sequence shown here is derived from an EMBL/GenBank/DDBJ whole genome shotgun (WGS) entry which is preliminary data.</text>
</comment>
<accession>A0A0F9JWK1</accession>
<gene>
    <name evidence="1" type="ORF">LCGC14_1776150</name>
</gene>